<name>A0A6A7B396_9PLEO</name>
<sequence>MSHDANPLPLPRLSTTLIECYLCSGVTGMMSLVVHGSGQAYCMASVYSLTTSTTSSDIYTTIYVPVPDGRVASFVPCVDVWRHSMVGACR</sequence>
<evidence type="ECO:0000313" key="2">
    <source>
        <dbReference type="Proteomes" id="UP000799423"/>
    </source>
</evidence>
<dbReference type="Proteomes" id="UP000799423">
    <property type="component" value="Unassembled WGS sequence"/>
</dbReference>
<accession>A0A6A7B396</accession>
<proteinExistence type="predicted"/>
<gene>
    <name evidence="1" type="ORF">T440DRAFT_121569</name>
</gene>
<dbReference type="EMBL" id="MU006309">
    <property type="protein sequence ID" value="KAF2849986.1"/>
    <property type="molecule type" value="Genomic_DNA"/>
</dbReference>
<protein>
    <submittedName>
        <fullName evidence="1">Uncharacterized protein</fullName>
    </submittedName>
</protein>
<dbReference type="AlphaFoldDB" id="A0A6A7B396"/>
<keyword evidence="2" id="KW-1185">Reference proteome</keyword>
<evidence type="ECO:0000313" key="1">
    <source>
        <dbReference type="EMBL" id="KAF2849986.1"/>
    </source>
</evidence>
<organism evidence="1 2">
    <name type="scientific">Plenodomus tracheiphilus IPT5</name>
    <dbReference type="NCBI Taxonomy" id="1408161"/>
    <lineage>
        <taxon>Eukaryota</taxon>
        <taxon>Fungi</taxon>
        <taxon>Dikarya</taxon>
        <taxon>Ascomycota</taxon>
        <taxon>Pezizomycotina</taxon>
        <taxon>Dothideomycetes</taxon>
        <taxon>Pleosporomycetidae</taxon>
        <taxon>Pleosporales</taxon>
        <taxon>Pleosporineae</taxon>
        <taxon>Leptosphaeriaceae</taxon>
        <taxon>Plenodomus</taxon>
    </lineage>
</organism>
<reference evidence="1" key="1">
    <citation type="submission" date="2020-01" db="EMBL/GenBank/DDBJ databases">
        <authorList>
            <consortium name="DOE Joint Genome Institute"/>
            <person name="Haridas S."/>
            <person name="Albert R."/>
            <person name="Binder M."/>
            <person name="Bloem J."/>
            <person name="Labutti K."/>
            <person name="Salamov A."/>
            <person name="Andreopoulos B."/>
            <person name="Baker S.E."/>
            <person name="Barry K."/>
            <person name="Bills G."/>
            <person name="Bluhm B.H."/>
            <person name="Cannon C."/>
            <person name="Castanera R."/>
            <person name="Culley D.E."/>
            <person name="Daum C."/>
            <person name="Ezra D."/>
            <person name="Gonzalez J.B."/>
            <person name="Henrissat B."/>
            <person name="Kuo A."/>
            <person name="Liang C."/>
            <person name="Lipzen A."/>
            <person name="Lutzoni F."/>
            <person name="Magnuson J."/>
            <person name="Mondo S."/>
            <person name="Nolan M."/>
            <person name="Ohm R."/>
            <person name="Pangilinan J."/>
            <person name="Park H.-J."/>
            <person name="Ramirez L."/>
            <person name="Alfaro M."/>
            <person name="Sun H."/>
            <person name="Tritt A."/>
            <person name="Yoshinaga Y."/>
            <person name="Zwiers L.-H."/>
            <person name="Turgeon B.G."/>
            <person name="Goodwin S.B."/>
            <person name="Spatafora J.W."/>
            <person name="Crous P.W."/>
            <person name="Grigoriev I.V."/>
        </authorList>
    </citation>
    <scope>NUCLEOTIDE SEQUENCE</scope>
    <source>
        <strain evidence="1">IPT5</strain>
    </source>
</reference>